<dbReference type="Gene3D" id="1.10.287.1490">
    <property type="match status" value="1"/>
</dbReference>
<keyword evidence="9" id="KW-1185">Reference proteome</keyword>
<feature type="coiled-coil region" evidence="6">
    <location>
        <begin position="2557"/>
        <end position="2626"/>
    </location>
</feature>
<dbReference type="GO" id="GO:0060307">
    <property type="term" value="P:regulation of ventricular cardiac muscle cell membrane repolarization"/>
    <property type="evidence" value="ECO:0007669"/>
    <property type="project" value="TreeGrafter"/>
</dbReference>
<feature type="region of interest" description="Disordered" evidence="7">
    <location>
        <begin position="2860"/>
        <end position="2881"/>
    </location>
</feature>
<feature type="coiled-coil region" evidence="6">
    <location>
        <begin position="1029"/>
        <end position="1056"/>
    </location>
</feature>
<feature type="coiled-coil region" evidence="6">
    <location>
        <begin position="410"/>
        <end position="561"/>
    </location>
</feature>
<evidence type="ECO:0000313" key="9">
    <source>
        <dbReference type="Proteomes" id="UP000504639"/>
    </source>
</evidence>
<dbReference type="RefSeq" id="XP_032036886.1">
    <property type="nucleotide sequence ID" value="XM_032180995.1"/>
</dbReference>
<dbReference type="GeneID" id="116485529"/>
<feature type="coiled-coil region" evidence="6">
    <location>
        <begin position="1533"/>
        <end position="1593"/>
    </location>
</feature>
<gene>
    <name evidence="10" type="primary">AKAP9</name>
</gene>
<dbReference type="GO" id="GO:0060090">
    <property type="term" value="F:molecular adaptor activity"/>
    <property type="evidence" value="ECO:0007669"/>
    <property type="project" value="InterPro"/>
</dbReference>
<feature type="compositionally biased region" description="Low complexity" evidence="7">
    <location>
        <begin position="1634"/>
        <end position="1645"/>
    </location>
</feature>
<feature type="region of interest" description="Disordered" evidence="7">
    <location>
        <begin position="1"/>
        <end position="72"/>
    </location>
</feature>
<feature type="coiled-coil region" evidence="6">
    <location>
        <begin position="740"/>
        <end position="831"/>
    </location>
</feature>
<dbReference type="GO" id="GO:0051661">
    <property type="term" value="P:maintenance of centrosome location"/>
    <property type="evidence" value="ECO:0007669"/>
    <property type="project" value="TreeGrafter"/>
</dbReference>
<dbReference type="GO" id="GO:1903358">
    <property type="term" value="P:regulation of Golgi organization"/>
    <property type="evidence" value="ECO:0007669"/>
    <property type="project" value="TreeGrafter"/>
</dbReference>
<feature type="compositionally biased region" description="Basic residues" evidence="7">
    <location>
        <begin position="34"/>
        <end position="43"/>
    </location>
</feature>
<keyword evidence="4 6" id="KW-0175">Coiled coil</keyword>
<keyword evidence="5" id="KW-0206">Cytoskeleton</keyword>
<feature type="compositionally biased region" description="Basic and acidic residues" evidence="7">
    <location>
        <begin position="2409"/>
        <end position="2428"/>
    </location>
</feature>
<dbReference type="PANTHER" id="PTHR44981:SF1">
    <property type="entry name" value="A-KINASE ANCHOR PROTEIN 9"/>
    <property type="match status" value="1"/>
</dbReference>
<evidence type="ECO:0000256" key="2">
    <source>
        <dbReference type="ARBA" id="ARBA00022490"/>
    </source>
</evidence>
<feature type="region of interest" description="Disordered" evidence="7">
    <location>
        <begin position="3418"/>
        <end position="3445"/>
    </location>
</feature>
<proteinExistence type="predicted"/>
<reference evidence="10" key="1">
    <citation type="submission" date="2025-08" db="UniProtKB">
        <authorList>
            <consortium name="RefSeq"/>
        </authorList>
    </citation>
    <scope>IDENTIFICATION</scope>
    <source>
        <tissue evidence="10">Lung</tissue>
    </source>
</reference>
<keyword evidence="3" id="KW-0597">Phosphoprotein</keyword>
<feature type="coiled-coil region" evidence="6">
    <location>
        <begin position="1099"/>
        <end position="1138"/>
    </location>
</feature>
<feature type="compositionally biased region" description="Low complexity" evidence="7">
    <location>
        <begin position="2870"/>
        <end position="2881"/>
    </location>
</feature>
<feature type="region of interest" description="Disordered" evidence="7">
    <location>
        <begin position="2409"/>
        <end position="2432"/>
    </location>
</feature>
<dbReference type="GO" id="GO:0007165">
    <property type="term" value="P:signal transduction"/>
    <property type="evidence" value="ECO:0007669"/>
    <property type="project" value="InterPro"/>
</dbReference>
<sequence>MEDEERLKKLEAGKAKLAQFRQRKAQTDGQNASKKQKKKRKTASIKDEESIQDGIDIDRSRGDETSTCSSRRGAAATAEFAVRTLHSGEIITHSQTYTTEPESEISTTVEDYSSELQEFEAAIKKRDDIITQLTTNLQQARKEKDETMREFLELTEQSQKLQIQFQHLQASEALRNTSHSCTAADLLQAKQQILSHQQQLEEQECLLKNYQKKNEEFQVQIAHLHDKIKTYEMEKHKSEGEDMSRLQEKEALVEELEAKLGEEEKKSFQLKEKLSDVSKLHEELKEQISLKNQEISNMRVELTTYKQKERQCSDEIKQLMGTVEELQKRCYKDSQTEADIVQRMELETQRRLAQLQAELDEMHGQQIVQMKQELIKQHAMEIEQRLSQQKVELEKTSSLCLNDNINKDQMHLMNIKINELNVKLQDADNEREKIKQELSQQMEVISAEKSLQQTKIDDLFQELNFSREQVQRAKQTIMDMECRLNEAEKYQFVIEDLKTQLASASEFRKELELKHDAEVTNYKIKLEMLEREKDAVLDRMAESQEAELERLRTKLLFSHEEELTRLKEDLQKEHMVNMESLKDNLNMHHKQQLDGIQKEMSQKIEVMQLEKDNLITKQNQLILEISKLKDLQQSIVNSKSEEMTLQIHELQKEIEVLRQEEKEKGTLEQEIQELQLKTELMQKQMRETEDSLQNKCSELETQNSLLQGENKTLEEKLKNMLVISEANNIVNDSISSKSENLDVQNRIENLIAENEQLKKQNSQLQEDTERQKSAFLSTEKELEANYKKLQKECASLLKAKTELEENKTKQEAEYKVKLKALSEELQHLQSNKPLVFKTRTAGFEGSKEKVSRVDTLEAGEVVEKDATELMEKLEVTQREKLELSLRLSDLSEQLKSKHSEICCLNEKVKSLKDEKEQVLAKCKELEVRISHAQRGSISSTRPKTKCFKGKAVKTAPPASENRSKTSGPSNEVNEGINVGENLGSGKDASHQVTKGKEIQQMLKAEQPPLVEHLHEMPDRLHDETSLISSENTQSENNNLQQQVNTLKSEQTDLQLQMEAQRICLSLVYSAHVDQVREYLKAEKESALCSLKEELVHSHLQEMNDLKKMHQLELQALKIQQADDEVTSTQKLIEKLNEAVTVECSRLTQDLCDNWNEQSSTGIESDHREQDIFHRPADEKEKLNVELPRHRGHAHALQEHMEALLHKIMEEYRRLTALQTQLMKDCKQVKDPWLSSLEPERRKEEEPNHLETQKECLQSPSQGLMDPKIHEYCSKEMENMKTQLEEQHTQEVEYLRSYFQQQLKESEERYTTEIVHLQDKLRSAGVSSDYTSISTDSQMKLKEVFRKVKCTENLHQQRPDVKMELASEIEMKNDLDVVQLLEKQYQERLEEEIAKVIVSMSVAFAKQSELSRIARQKKEETETQIAHQQGKHFEIKKECSEEEVDSPLKATERGSKPEEELKSLCKELIEESGEMNLLGKQLCSNGKSGYVLGQNTHESVISEELFSHVKGHMAEETLCNNVVTASDTEISSQLLLYEERLEDMRQELVRQYQEHQQATEILRQGHMQQMERQKENQEQLLAELESLKVQLAERVSMENDSLAAERERILLEELESLKQHSLPGNERQFCELQNNSTQTENENENQNDGREQISVDKDGGRKSDETSPDLLSKERHGFQKANQKLMKILLEVVKTTVATEETIGRHIVGLLDRSGKVQPSKPAGWDADPEESVKPCVRVGYEKEPCSSYHGSGMGDDDINLWSGATDEGLLSQHLAESGMELDPENEELVMNISSRLQAAVEKLLEAINETSNQLEHAKITQTELMRESFKKQQEAAEFINYQEELQEHLNEETKAREQLALELSKAEGLIDGYADEKAFLEKQLQEKIDVIDHLEQELLRTGNKLQELEAEQQQIQEEKELLARQKDAMRADAGPVEQRLVDAAVDAASQAELLEETEKLMKEKIEVQRQAEKEYDDLQKQVKVLEIDLEEQVNRFIELEQEKNAELMDLRQQNQALEKQLEKTRKFLDEQAVDREHERDVFQQEIQKLEQQLKVPQRSQPVNEHQSREVEQLTNHLKEKTDKCSELLLSKEQLQRDVQERNEEIEKLECRIRELEQALIISADNLQKVEERKQFGTIIVKGELPLEIQLQAEREAVDRKEKEVTNLEEQLEQFREELENKNEEVQQLHMQLEIQRKESTTHLQELEQENKLFKDEMEILGLAMQKSEDATIKDHHLVAGRLTHIMQEKEQEIDHLHEQIAKLQQQLEGTTDNKVLEEQNEHIRELEAQVECLKSDQERVKKKNDEEIEQLNDVIDKLQQELANIEQKIPADSAAFHEDADSLKHTLETVIAEKEALEKQVENITVEASRTKNELEETKLQMNQLKQEINMLKKEHEGVTEKYKCALMKSDKEKTEDRSNGKTEKVDEGSSEMIELPDQTQLRSSDENTRVTISKMEVQLQQLQACIKEKDTELCQSYSEIKDLKEQGRAEKEALKNKIVELEKTLVEKVAAALVSQVQLNAVQEQGKFMQEIQEASKHVEEASKNPQMEGLSSITENEMESKLSLLTQRLSEMEDQLAKVNHNLELEKENVKISQKEAKLKEERLIELQQLLEEVQEKHRREIQKYIKQEGTQTNLVGEHLTESQKENVLSNDLELEKVKEEAAAAKEELSGYREEAEKLQQQLSVKEASLVHLQEDLCKVKEKLVQVEEKLANYVRKGKEMAKTESKKDAEIMCDLLSESTQISKSASSQTDKNVEMNSYIETSPTLVKNAEIQIDLQSGCSSEEIAEIIREFNEKIDQMQELHAAEIMDMETRHISESEALKRDKFVAVQVLTDECNALKEVIETLRAKEGIPISGLVRSPPYQARDGGSSDSSSDWSQGMYLAQTQGSDTISEGIDEGETSTDLLPQKIKGLLRAVHHEGVQVLSLTEFPYGEREMSPPKQGPDSWLEERKAFLSTISSLKDLISKMQLHRDAEIYASSESPEGDSDWRGELLRAIQQVFVREQNVLLAVFQTELAELEGTRDAVMLMNQLEHRLQEQATNQRAAMDCLQHADRRSLLMEIQVLHAQMNTMKSNPKREQEIDSKSQEMLEYNMQQKQSQILEMQVELRSVKDRAAELQEQLNSERMMGAELKNELAQAKLELETTLKAQHKHFKDLETIRTEVKEKAAELDILKDTMAGEQKKSRELQWALEKEKAKMERSEERRREELEDLKFSLEDQKQQNLQLNKLLEQEKQLSSELQQKIESQEALSAAQLSRERGRNSELQVLLESEKVRALEISSALEREKELCAQLQSAEDKGQAGTPNPSEELLKELQKQMDEKHDRIVELVSEMEKYKLESVQVSQQMEKERQIQRKALQAEQDANIAAQKKLHELESKVEDLQWQLGQKEQEIHKLENETKKLQEVIQELQIKKQESEGKKETERTPSHNQNETTWDTPNERTRNWVLQQKMEGAETNGSTYPTLTGGGGDLSAATEILENVKQKLQNASPKLKKLARKAASRLQFEAADDQDFIAIQNTIEEVITELQKLPGLPYLEELKLTLPPGTPSSSLTERLLRQNAELTGFVSRLSEEKNNLRNAVMKLEEELRRYQHRQTSGDYSSRHSSDLGVNIDTLVASEKENWNREKLSLQKSLKQADAELSKLRAEIRSEAFLRELGSDSENVILRRIYGKYLRAESFRKALIYQKKYLLLLLGGFQECEEATLALIARMGGQPCYTDLEIITHHSKGFTRFRSAVRVSIAISRMKFLVRRWHRVTGSGILSINRDVFSQNTGNELRPDSFSGGMDLYGEQRHSCRSRSDMEPPRSPINFQHKFHSMHADLNPVSFACSQLQNYDPERALTDYINRLEALQRRLGSVQSGSTSYTQLHTGMRR</sequence>
<feature type="coiled-coil region" evidence="6">
    <location>
        <begin position="3572"/>
        <end position="3599"/>
    </location>
</feature>
<evidence type="ECO:0000256" key="6">
    <source>
        <dbReference type="SAM" id="Coils"/>
    </source>
</evidence>
<feature type="compositionally biased region" description="Basic and acidic residues" evidence="7">
    <location>
        <begin position="1"/>
        <end position="14"/>
    </location>
</feature>
<feature type="region of interest" description="Disordered" evidence="7">
    <location>
        <begin position="1233"/>
        <end position="1260"/>
    </location>
</feature>
<feature type="coiled-coil region" evidence="6">
    <location>
        <begin position="2453"/>
        <end position="2512"/>
    </location>
</feature>
<feature type="coiled-coil region" evidence="6">
    <location>
        <begin position="2650"/>
        <end position="2698"/>
    </location>
</feature>
<organism evidence="9 10">
    <name type="scientific">Aythya fuligula</name>
    <name type="common">Tufted duck</name>
    <name type="synonym">Anas fuligula</name>
    <dbReference type="NCBI Taxonomy" id="219594"/>
    <lineage>
        <taxon>Eukaryota</taxon>
        <taxon>Metazoa</taxon>
        <taxon>Chordata</taxon>
        <taxon>Craniata</taxon>
        <taxon>Vertebrata</taxon>
        <taxon>Euteleostomi</taxon>
        <taxon>Archelosauria</taxon>
        <taxon>Archosauria</taxon>
        <taxon>Dinosauria</taxon>
        <taxon>Saurischia</taxon>
        <taxon>Theropoda</taxon>
        <taxon>Coelurosauria</taxon>
        <taxon>Aves</taxon>
        <taxon>Neognathae</taxon>
        <taxon>Galloanserae</taxon>
        <taxon>Anseriformes</taxon>
        <taxon>Anatidae</taxon>
        <taxon>Aythyinae</taxon>
        <taxon>Aythya</taxon>
    </lineage>
</organism>
<feature type="compositionally biased region" description="Basic and acidic residues" evidence="7">
    <location>
        <begin position="1237"/>
        <end position="1253"/>
    </location>
</feature>
<dbReference type="InterPro" id="IPR019528">
    <property type="entry name" value="PACT_domain"/>
</dbReference>
<name>A0A6J3CD28_AYTFU</name>
<dbReference type="CTD" id="10142"/>
<comment type="subcellular location">
    <subcellularLocation>
        <location evidence="1">Cytoplasm</location>
        <location evidence="1">Cytoskeleton</location>
        <location evidence="1">Microtubule organizing center</location>
        <location evidence="1">Centrosome</location>
    </subcellularLocation>
</comment>
<feature type="coiled-coil region" evidence="6">
    <location>
        <begin position="130"/>
        <end position="365"/>
    </location>
</feature>
<accession>A0A6J3CD28</accession>
<feature type="coiled-coil region" evidence="6">
    <location>
        <begin position="3097"/>
        <end position="3254"/>
    </location>
</feature>
<dbReference type="GO" id="GO:0034237">
    <property type="term" value="F:protein kinase A regulatory subunit binding"/>
    <property type="evidence" value="ECO:0007669"/>
    <property type="project" value="TreeGrafter"/>
</dbReference>
<feature type="domain" description="Pericentrin/AKAP-450 centrosomal targeting" evidence="8">
    <location>
        <begin position="3677"/>
        <end position="3758"/>
    </location>
</feature>
<dbReference type="Pfam" id="PF10495">
    <property type="entry name" value="PACT_coil_coil"/>
    <property type="match status" value="1"/>
</dbReference>
<evidence type="ECO:0000256" key="7">
    <source>
        <dbReference type="SAM" id="MobiDB-lite"/>
    </source>
</evidence>
<dbReference type="GO" id="GO:0005801">
    <property type="term" value="C:cis-Golgi network"/>
    <property type="evidence" value="ECO:0007669"/>
    <property type="project" value="TreeGrafter"/>
</dbReference>
<evidence type="ECO:0000313" key="10">
    <source>
        <dbReference type="RefSeq" id="XP_032036886.1"/>
    </source>
</evidence>
<dbReference type="GO" id="GO:0097060">
    <property type="term" value="C:synaptic membrane"/>
    <property type="evidence" value="ECO:0007669"/>
    <property type="project" value="TreeGrafter"/>
</dbReference>
<feature type="coiled-coil region" evidence="6">
    <location>
        <begin position="3625"/>
        <end position="3652"/>
    </location>
</feature>
<feature type="compositionally biased region" description="Basic residues" evidence="7">
    <location>
        <begin position="942"/>
        <end position="951"/>
    </location>
</feature>
<evidence type="ECO:0000256" key="5">
    <source>
        <dbReference type="ARBA" id="ARBA00023212"/>
    </source>
</evidence>
<dbReference type="PANTHER" id="PTHR44981">
    <property type="entry name" value="PERICENTRIN-LIKE PROTEIN, ISOFORM F"/>
    <property type="match status" value="1"/>
</dbReference>
<feature type="region of interest" description="Disordered" evidence="7">
    <location>
        <begin position="1634"/>
        <end position="1675"/>
    </location>
</feature>
<evidence type="ECO:0000256" key="3">
    <source>
        <dbReference type="ARBA" id="ARBA00022553"/>
    </source>
</evidence>
<dbReference type="Proteomes" id="UP000504639">
    <property type="component" value="Chromosome 2"/>
</dbReference>
<protein>
    <submittedName>
        <fullName evidence="10">A-kinase anchor protein 9 isoform X4</fullName>
    </submittedName>
</protein>
<feature type="compositionally biased region" description="Polar residues" evidence="7">
    <location>
        <begin position="3432"/>
        <end position="3442"/>
    </location>
</feature>
<feature type="compositionally biased region" description="Basic and acidic residues" evidence="7">
    <location>
        <begin position="1646"/>
        <end position="1675"/>
    </location>
</feature>
<dbReference type="InterPro" id="IPR028745">
    <property type="entry name" value="AKAP9/Pericentrin"/>
</dbReference>
<dbReference type="GO" id="GO:0015459">
    <property type="term" value="F:potassium channel regulator activity"/>
    <property type="evidence" value="ECO:0007669"/>
    <property type="project" value="TreeGrafter"/>
</dbReference>
<dbReference type="GO" id="GO:0005813">
    <property type="term" value="C:centrosome"/>
    <property type="evidence" value="ECO:0007669"/>
    <property type="project" value="UniProtKB-SubCell"/>
</dbReference>
<feature type="compositionally biased region" description="Basic and acidic residues" evidence="7">
    <location>
        <begin position="3418"/>
        <end position="3431"/>
    </location>
</feature>
<evidence type="ECO:0000259" key="8">
    <source>
        <dbReference type="Pfam" id="PF10495"/>
    </source>
</evidence>
<evidence type="ECO:0000256" key="1">
    <source>
        <dbReference type="ARBA" id="ARBA00004300"/>
    </source>
</evidence>
<feature type="coiled-coil region" evidence="6">
    <location>
        <begin position="1793"/>
        <end position="2402"/>
    </location>
</feature>
<feature type="region of interest" description="Disordered" evidence="7">
    <location>
        <begin position="933"/>
        <end position="976"/>
    </location>
</feature>
<feature type="coiled-coil region" evidence="6">
    <location>
        <begin position="866"/>
        <end position="928"/>
    </location>
</feature>
<evidence type="ECO:0000256" key="4">
    <source>
        <dbReference type="ARBA" id="ARBA00023054"/>
    </source>
</evidence>
<keyword evidence="2" id="KW-0963">Cytoplasm</keyword>
<dbReference type="GO" id="GO:0005795">
    <property type="term" value="C:Golgi stack"/>
    <property type="evidence" value="ECO:0007669"/>
    <property type="project" value="TreeGrafter"/>
</dbReference>
<feature type="coiled-coil region" evidence="6">
    <location>
        <begin position="640"/>
        <end position="716"/>
    </location>
</feature>